<reference evidence="1 2" key="1">
    <citation type="journal article" date="2010" name="Nature">
        <title>Genome sequence of the palaeopolyploid soybean.</title>
        <authorList>
            <person name="Schmutz J."/>
            <person name="Cannon S.B."/>
            <person name="Schlueter J."/>
            <person name="Ma J."/>
            <person name="Mitros T."/>
            <person name="Nelson W."/>
            <person name="Hyten D.L."/>
            <person name="Song Q."/>
            <person name="Thelen J.J."/>
            <person name="Cheng J."/>
            <person name="Xu D."/>
            <person name="Hellsten U."/>
            <person name="May G.D."/>
            <person name="Yu Y."/>
            <person name="Sakurai T."/>
            <person name="Umezawa T."/>
            <person name="Bhattacharyya M.K."/>
            <person name="Sandhu D."/>
            <person name="Valliyodan B."/>
            <person name="Lindquist E."/>
            <person name="Peto M."/>
            <person name="Grant D."/>
            <person name="Shu S."/>
            <person name="Goodstein D."/>
            <person name="Barry K."/>
            <person name="Futrell-Griggs M."/>
            <person name="Abernathy B."/>
            <person name="Du J."/>
            <person name="Tian Z."/>
            <person name="Zhu L."/>
            <person name="Gill N."/>
            <person name="Joshi T."/>
            <person name="Libault M."/>
            <person name="Sethuraman A."/>
            <person name="Zhang X.-C."/>
            <person name="Shinozaki K."/>
            <person name="Nguyen H.T."/>
            <person name="Wing R.A."/>
            <person name="Cregan P."/>
            <person name="Specht J."/>
            <person name="Grimwood J."/>
            <person name="Rokhsar D."/>
            <person name="Stacey G."/>
            <person name="Shoemaker R.C."/>
            <person name="Jackson S.A."/>
        </authorList>
    </citation>
    <scope>NUCLEOTIDE SEQUENCE [LARGE SCALE GENOMIC DNA]</scope>
    <source>
        <strain evidence="2">cv. Williams 82</strain>
        <tissue evidence="1">Callus</tissue>
    </source>
</reference>
<evidence type="ECO:0000313" key="3">
    <source>
        <dbReference type="Proteomes" id="UP000008827"/>
    </source>
</evidence>
<dbReference type="EnsemblPlants" id="KRH27142">
    <property type="protein sequence ID" value="KRH27142"/>
    <property type="gene ID" value="GLYMA_12G217100"/>
</dbReference>
<name>A0A0R0H8P9_SOYBN</name>
<evidence type="ECO:0000313" key="1">
    <source>
        <dbReference type="EMBL" id="KRH27142.1"/>
    </source>
</evidence>
<protein>
    <submittedName>
        <fullName evidence="1 2">Uncharacterized protein</fullName>
    </submittedName>
</protein>
<evidence type="ECO:0000313" key="2">
    <source>
        <dbReference type="EnsemblPlants" id="KRH27142"/>
    </source>
</evidence>
<proteinExistence type="predicted"/>
<gene>
    <name evidence="1" type="ORF">GLYMA_12G217100</name>
</gene>
<keyword evidence="3" id="KW-1185">Reference proteome</keyword>
<organism evidence="1">
    <name type="scientific">Glycine max</name>
    <name type="common">Soybean</name>
    <name type="synonym">Glycine hispida</name>
    <dbReference type="NCBI Taxonomy" id="3847"/>
    <lineage>
        <taxon>Eukaryota</taxon>
        <taxon>Viridiplantae</taxon>
        <taxon>Streptophyta</taxon>
        <taxon>Embryophyta</taxon>
        <taxon>Tracheophyta</taxon>
        <taxon>Spermatophyta</taxon>
        <taxon>Magnoliopsida</taxon>
        <taxon>eudicotyledons</taxon>
        <taxon>Gunneridae</taxon>
        <taxon>Pentapetalae</taxon>
        <taxon>rosids</taxon>
        <taxon>fabids</taxon>
        <taxon>Fabales</taxon>
        <taxon>Fabaceae</taxon>
        <taxon>Papilionoideae</taxon>
        <taxon>50 kb inversion clade</taxon>
        <taxon>NPAAA clade</taxon>
        <taxon>indigoferoid/millettioid clade</taxon>
        <taxon>Phaseoleae</taxon>
        <taxon>Glycine</taxon>
        <taxon>Glycine subgen. Soja</taxon>
    </lineage>
</organism>
<dbReference type="AlphaFoldDB" id="A0A0R0H8P9"/>
<accession>A0A0R0H8P9</accession>
<sequence length="51" mass="5577">MMNVTSKECINGLLIRTLAVLAQAIQAHSLALGAHKTFQAYPLDSVEHTRN</sequence>
<dbReference type="Proteomes" id="UP000008827">
    <property type="component" value="Chromosome 12"/>
</dbReference>
<reference evidence="1" key="3">
    <citation type="submission" date="2018-07" db="EMBL/GenBank/DDBJ databases">
        <title>WGS assembly of Glycine max.</title>
        <authorList>
            <person name="Schmutz J."/>
            <person name="Cannon S."/>
            <person name="Schlueter J."/>
            <person name="Ma J."/>
            <person name="Mitros T."/>
            <person name="Nelson W."/>
            <person name="Hyten D."/>
            <person name="Song Q."/>
            <person name="Thelen J."/>
            <person name="Cheng J."/>
            <person name="Xu D."/>
            <person name="Hellsten U."/>
            <person name="May G."/>
            <person name="Yu Y."/>
            <person name="Sakurai T."/>
            <person name="Umezawa T."/>
            <person name="Bhattacharyya M."/>
            <person name="Sandhu D."/>
            <person name="Valliyodan B."/>
            <person name="Lindquist E."/>
            <person name="Peto M."/>
            <person name="Grant D."/>
            <person name="Shu S."/>
            <person name="Goodstein D."/>
            <person name="Barry K."/>
            <person name="Futrell-Griggs M."/>
            <person name="Abernathy B."/>
            <person name="Du J."/>
            <person name="Tian Z."/>
            <person name="Zhu L."/>
            <person name="Gill N."/>
            <person name="Joshi T."/>
            <person name="Libault M."/>
            <person name="Sethuraman A."/>
            <person name="Zhang X."/>
            <person name="Shinozaki K."/>
            <person name="Nguyen H."/>
            <person name="Wing R."/>
            <person name="Cregan P."/>
            <person name="Specht J."/>
            <person name="Grimwood J."/>
            <person name="Rokhsar D."/>
            <person name="Stacey G."/>
            <person name="Shoemaker R."/>
            <person name="Jackson S."/>
        </authorList>
    </citation>
    <scope>NUCLEOTIDE SEQUENCE</scope>
    <source>
        <tissue evidence="1">Callus</tissue>
    </source>
</reference>
<dbReference type="Gramene" id="KRH27142">
    <property type="protein sequence ID" value="KRH27142"/>
    <property type="gene ID" value="GLYMA_12G217100"/>
</dbReference>
<dbReference type="InParanoid" id="A0A0R0H8P9"/>
<reference evidence="2" key="2">
    <citation type="submission" date="2018-02" db="UniProtKB">
        <authorList>
            <consortium name="EnsemblPlants"/>
        </authorList>
    </citation>
    <scope>IDENTIFICATION</scope>
    <source>
        <strain evidence="2">Williams 82</strain>
    </source>
</reference>
<dbReference type="EMBL" id="CM000845">
    <property type="protein sequence ID" value="KRH27142.1"/>
    <property type="molecule type" value="Genomic_DNA"/>
</dbReference>